<dbReference type="SUPFAM" id="SSF90002">
    <property type="entry name" value="Hypothetical protein YjiA, C-terminal domain"/>
    <property type="match status" value="1"/>
</dbReference>
<proteinExistence type="inferred from homology"/>
<dbReference type="SUPFAM" id="SSF52540">
    <property type="entry name" value="P-loop containing nucleoside triphosphate hydrolases"/>
    <property type="match status" value="1"/>
</dbReference>
<evidence type="ECO:0000256" key="1">
    <source>
        <dbReference type="ARBA" id="ARBA00022741"/>
    </source>
</evidence>
<dbReference type="Gene3D" id="3.40.50.300">
    <property type="entry name" value="P-loop containing nucleotide triphosphate hydrolases"/>
    <property type="match status" value="1"/>
</dbReference>
<dbReference type="InterPro" id="IPR036627">
    <property type="entry name" value="CobW-likC_sf"/>
</dbReference>
<sequence length="373" mass="41322">MFTAAVARRVLASASVLLLATRTMASTAAEAARPVPTYLLTGYLGAGKTTLLNRLLRESNTRFAVIENEYAMEFAIENELPTQPQPGSSSSGAVKVYEFGDGCVCCSASEEFELALEDVLERRDELKYEAIVIETTGRALAGPVTRILQSPTFAPRLDLSGVITVVDAVHAVRYLDPANPAVEFKEQIHFADTILLNKMDRASSDNVTQLEQAIATLNTHCQVYHTSYCDVDVQQLLRSTRGANQAAGPEDDELLALQHDRSISTTGANLDKPLPSRARFEKWLQEVVTEHHNDLARYKGVIVTRTDPAHVAPNTRGDLAVWTLQGVHEHWELQPRALAPDEPLPMTRLAFIGPNMDRHVIRRRFYESFDPSE</sequence>
<protein>
    <recommendedName>
        <fullName evidence="11">CobW C-terminal domain-containing protein</fullName>
    </recommendedName>
</protein>
<accession>A9V1J9</accession>
<feature type="chain" id="PRO_5002744970" description="CobW C-terminal domain-containing protein" evidence="6">
    <location>
        <begin position="26"/>
        <end position="373"/>
    </location>
</feature>
<dbReference type="KEGG" id="mbr:MONBRDRAFT_26166"/>
<dbReference type="GO" id="GO:0000166">
    <property type="term" value="F:nucleotide binding"/>
    <property type="evidence" value="ECO:0007669"/>
    <property type="project" value="UniProtKB-KW"/>
</dbReference>
<dbReference type="AlphaFoldDB" id="A9V1J9"/>
<keyword evidence="3" id="KW-0143">Chaperone</keyword>
<keyword evidence="10" id="KW-1185">Reference proteome</keyword>
<dbReference type="InterPro" id="IPR003495">
    <property type="entry name" value="CobW/HypB/UreG_nucleotide-bd"/>
</dbReference>
<keyword evidence="2" id="KW-0378">Hydrolase</keyword>
<dbReference type="Gene3D" id="3.30.1220.10">
    <property type="entry name" value="CobW-like, C-terminal domain"/>
    <property type="match status" value="1"/>
</dbReference>
<reference evidence="9 10" key="1">
    <citation type="journal article" date="2008" name="Nature">
        <title>The genome of the choanoflagellate Monosiga brevicollis and the origin of metazoans.</title>
        <authorList>
            <consortium name="JGI Sequencing"/>
            <person name="King N."/>
            <person name="Westbrook M.J."/>
            <person name="Young S.L."/>
            <person name="Kuo A."/>
            <person name="Abedin M."/>
            <person name="Chapman J."/>
            <person name="Fairclough S."/>
            <person name="Hellsten U."/>
            <person name="Isogai Y."/>
            <person name="Letunic I."/>
            <person name="Marr M."/>
            <person name="Pincus D."/>
            <person name="Putnam N."/>
            <person name="Rokas A."/>
            <person name="Wright K.J."/>
            <person name="Zuzow R."/>
            <person name="Dirks W."/>
            <person name="Good M."/>
            <person name="Goodstein D."/>
            <person name="Lemons D."/>
            <person name="Li W."/>
            <person name="Lyons J.B."/>
            <person name="Morris A."/>
            <person name="Nichols S."/>
            <person name="Richter D.J."/>
            <person name="Salamov A."/>
            <person name="Bork P."/>
            <person name="Lim W.A."/>
            <person name="Manning G."/>
            <person name="Miller W.T."/>
            <person name="McGinnis W."/>
            <person name="Shapiro H."/>
            <person name="Tjian R."/>
            <person name="Grigoriev I.V."/>
            <person name="Rokhsar D."/>
        </authorList>
    </citation>
    <scope>NUCLEOTIDE SEQUENCE [LARGE SCALE GENOMIC DNA]</scope>
    <source>
        <strain evidence="10">MX1 / ATCC 50154</strain>
    </source>
</reference>
<dbReference type="PANTHER" id="PTHR13748">
    <property type="entry name" value="COBW-RELATED"/>
    <property type="match status" value="1"/>
</dbReference>
<evidence type="ECO:0000256" key="3">
    <source>
        <dbReference type="ARBA" id="ARBA00023186"/>
    </source>
</evidence>
<evidence type="ECO:0000256" key="5">
    <source>
        <dbReference type="ARBA" id="ARBA00049117"/>
    </source>
</evidence>
<name>A9V1J9_MONBE</name>
<dbReference type="RefSeq" id="XP_001746683.1">
    <property type="nucleotide sequence ID" value="XM_001746631.1"/>
</dbReference>
<comment type="similarity">
    <text evidence="4">Belongs to the SIMIBI class G3E GTPase family. ZNG1 subfamily.</text>
</comment>
<evidence type="ECO:0000256" key="2">
    <source>
        <dbReference type="ARBA" id="ARBA00022801"/>
    </source>
</evidence>
<dbReference type="InParanoid" id="A9V1J9"/>
<organism evidence="9 10">
    <name type="scientific">Monosiga brevicollis</name>
    <name type="common">Choanoflagellate</name>
    <dbReference type="NCBI Taxonomy" id="81824"/>
    <lineage>
        <taxon>Eukaryota</taxon>
        <taxon>Choanoflagellata</taxon>
        <taxon>Craspedida</taxon>
        <taxon>Salpingoecidae</taxon>
        <taxon>Monosiga</taxon>
    </lineage>
</organism>
<dbReference type="InterPro" id="IPR027417">
    <property type="entry name" value="P-loop_NTPase"/>
</dbReference>
<keyword evidence="1" id="KW-0547">Nucleotide-binding</keyword>
<feature type="domain" description="CobW/HypB/UreG nucleotide-binding" evidence="7">
    <location>
        <begin position="36"/>
        <end position="223"/>
    </location>
</feature>
<comment type="catalytic activity">
    <reaction evidence="5">
        <text>GTP + H2O = GDP + phosphate + H(+)</text>
        <dbReference type="Rhea" id="RHEA:19669"/>
        <dbReference type="ChEBI" id="CHEBI:15377"/>
        <dbReference type="ChEBI" id="CHEBI:15378"/>
        <dbReference type="ChEBI" id="CHEBI:37565"/>
        <dbReference type="ChEBI" id="CHEBI:43474"/>
        <dbReference type="ChEBI" id="CHEBI:58189"/>
    </reaction>
    <physiologicalReaction direction="left-to-right" evidence="5">
        <dbReference type="Rhea" id="RHEA:19670"/>
    </physiologicalReaction>
</comment>
<evidence type="ECO:0000313" key="10">
    <source>
        <dbReference type="Proteomes" id="UP000001357"/>
    </source>
</evidence>
<dbReference type="GeneID" id="5891993"/>
<gene>
    <name evidence="9" type="ORF">MONBRDRAFT_26166</name>
</gene>
<dbReference type="Pfam" id="PF07683">
    <property type="entry name" value="CobW_C"/>
    <property type="match status" value="1"/>
</dbReference>
<evidence type="ECO:0000313" key="9">
    <source>
        <dbReference type="EMBL" id="EDQ88579.1"/>
    </source>
</evidence>
<evidence type="ECO:0000259" key="8">
    <source>
        <dbReference type="Pfam" id="PF07683"/>
    </source>
</evidence>
<dbReference type="GO" id="GO:0005737">
    <property type="term" value="C:cytoplasm"/>
    <property type="evidence" value="ECO:0000318"/>
    <property type="project" value="GO_Central"/>
</dbReference>
<feature type="signal peptide" evidence="6">
    <location>
        <begin position="1"/>
        <end position="25"/>
    </location>
</feature>
<evidence type="ECO:0008006" key="11">
    <source>
        <dbReference type="Google" id="ProtNLM"/>
    </source>
</evidence>
<dbReference type="eggNOG" id="KOG2743">
    <property type="taxonomic scope" value="Eukaryota"/>
</dbReference>
<dbReference type="InterPro" id="IPR051316">
    <property type="entry name" value="Zinc-reg_GTPase_activator"/>
</dbReference>
<dbReference type="PANTHER" id="PTHR13748:SF62">
    <property type="entry name" value="COBW DOMAIN-CONTAINING PROTEIN"/>
    <property type="match status" value="1"/>
</dbReference>
<dbReference type="Proteomes" id="UP000001357">
    <property type="component" value="Unassembled WGS sequence"/>
</dbReference>
<dbReference type="GO" id="GO:0016787">
    <property type="term" value="F:hydrolase activity"/>
    <property type="evidence" value="ECO:0007669"/>
    <property type="project" value="UniProtKB-KW"/>
</dbReference>
<dbReference type="EMBL" id="CH991554">
    <property type="protein sequence ID" value="EDQ88579.1"/>
    <property type="molecule type" value="Genomic_DNA"/>
</dbReference>
<dbReference type="Pfam" id="PF02492">
    <property type="entry name" value="cobW"/>
    <property type="match status" value="1"/>
</dbReference>
<feature type="domain" description="CobW C-terminal" evidence="8">
    <location>
        <begin position="271"/>
        <end position="365"/>
    </location>
</feature>
<dbReference type="InterPro" id="IPR011629">
    <property type="entry name" value="CobW-like_C"/>
</dbReference>
<evidence type="ECO:0000256" key="6">
    <source>
        <dbReference type="SAM" id="SignalP"/>
    </source>
</evidence>
<evidence type="ECO:0000259" key="7">
    <source>
        <dbReference type="Pfam" id="PF02492"/>
    </source>
</evidence>
<keyword evidence="6" id="KW-0732">Signal</keyword>
<dbReference type="CDD" id="cd03112">
    <property type="entry name" value="CobW-like"/>
    <property type="match status" value="1"/>
</dbReference>
<evidence type="ECO:0000256" key="4">
    <source>
        <dbReference type="ARBA" id="ARBA00034320"/>
    </source>
</evidence>